<dbReference type="Proteomes" id="UP000008383">
    <property type="component" value="Unassembled WGS sequence"/>
</dbReference>
<sequence>NLLRYCALGFSERQRVGNPLRRIEGGGGLVYDSSIEVDEADERAGEADDDDDDDDEGLWITGPRDLAAFEIPETTEAYLPLVA</sequence>
<organism evidence="2 3">
    <name type="scientific">Trichophyton verrucosum (strain HKI 0517)</name>
    <dbReference type="NCBI Taxonomy" id="663202"/>
    <lineage>
        <taxon>Eukaryota</taxon>
        <taxon>Fungi</taxon>
        <taxon>Dikarya</taxon>
        <taxon>Ascomycota</taxon>
        <taxon>Pezizomycotina</taxon>
        <taxon>Eurotiomycetes</taxon>
        <taxon>Eurotiomycetidae</taxon>
        <taxon>Onygenales</taxon>
        <taxon>Arthrodermataceae</taxon>
        <taxon>Trichophyton</taxon>
    </lineage>
</organism>
<name>D4DK84_TRIVH</name>
<dbReference type="AlphaFoldDB" id="D4DK84"/>
<dbReference type="KEGG" id="tve:TRV_07605"/>
<reference evidence="3" key="1">
    <citation type="journal article" date="2011" name="Genome Biol.">
        <title>Comparative and functional genomics provide insights into the pathogenicity of dermatophytic fungi.</title>
        <authorList>
            <person name="Burmester A."/>
            <person name="Shelest E."/>
            <person name="Gloeckner G."/>
            <person name="Heddergott C."/>
            <person name="Schindler S."/>
            <person name="Staib P."/>
            <person name="Heidel A."/>
            <person name="Felder M."/>
            <person name="Petzold A."/>
            <person name="Szafranski K."/>
            <person name="Feuermann M."/>
            <person name="Pedruzzi I."/>
            <person name="Priebe S."/>
            <person name="Groth M."/>
            <person name="Winkler R."/>
            <person name="Li W."/>
            <person name="Kniemeyer O."/>
            <person name="Schroeckh V."/>
            <person name="Hertweck C."/>
            <person name="Hube B."/>
            <person name="White T.C."/>
            <person name="Platzer M."/>
            <person name="Guthke R."/>
            <person name="Heitman J."/>
            <person name="Woestemeyer J."/>
            <person name="Zipfel P.F."/>
            <person name="Monod M."/>
            <person name="Brakhage A.A."/>
        </authorList>
    </citation>
    <scope>NUCLEOTIDE SEQUENCE [LARGE SCALE GENOMIC DNA]</scope>
    <source>
        <strain evidence="3">HKI 0517</strain>
    </source>
</reference>
<comment type="caution">
    <text evidence="2">The sequence shown here is derived from an EMBL/GenBank/DDBJ whole genome shotgun (WGS) entry which is preliminary data.</text>
</comment>
<proteinExistence type="predicted"/>
<gene>
    <name evidence="2" type="ORF">TRV_07605</name>
</gene>
<dbReference type="GeneID" id="9584312"/>
<keyword evidence="3" id="KW-1185">Reference proteome</keyword>
<evidence type="ECO:0000256" key="1">
    <source>
        <dbReference type="SAM" id="MobiDB-lite"/>
    </source>
</evidence>
<feature type="non-terminal residue" evidence="2">
    <location>
        <position position="1"/>
    </location>
</feature>
<evidence type="ECO:0000313" key="3">
    <source>
        <dbReference type="Proteomes" id="UP000008383"/>
    </source>
</evidence>
<evidence type="ECO:0000313" key="2">
    <source>
        <dbReference type="EMBL" id="EFE37724.1"/>
    </source>
</evidence>
<feature type="region of interest" description="Disordered" evidence="1">
    <location>
        <begin position="34"/>
        <end position="59"/>
    </location>
</feature>
<accession>D4DK84</accession>
<dbReference type="HOGENOM" id="CLU_2549372_0_0_1"/>
<dbReference type="EMBL" id="ACYE01000454">
    <property type="protein sequence ID" value="EFE37724.1"/>
    <property type="molecule type" value="Genomic_DNA"/>
</dbReference>
<protein>
    <submittedName>
        <fullName evidence="2">Uncharacterized protein</fullName>
    </submittedName>
</protein>
<dbReference type="RefSeq" id="XP_003018369.1">
    <property type="nucleotide sequence ID" value="XM_003018323.1"/>
</dbReference>
<feature type="compositionally biased region" description="Acidic residues" evidence="1">
    <location>
        <begin position="35"/>
        <end position="57"/>
    </location>
</feature>